<evidence type="ECO:0000256" key="2">
    <source>
        <dbReference type="ARBA" id="ARBA00022692"/>
    </source>
</evidence>
<dbReference type="PANTHER" id="PTHR15407:SF28">
    <property type="entry name" value="RIBITOL-5-PHOSPHATE TRANSFERASE FKTN"/>
    <property type="match status" value="1"/>
</dbReference>
<evidence type="ECO:0000256" key="4">
    <source>
        <dbReference type="ARBA" id="ARBA00023136"/>
    </source>
</evidence>
<dbReference type="InterPro" id="IPR009644">
    <property type="entry name" value="FKTN/MNN4/W02B3.4-1"/>
</dbReference>
<dbReference type="AlphaFoldDB" id="A0AAD4R2V6"/>
<comment type="caution">
    <text evidence="5">The sequence shown here is derived from an EMBL/GenBank/DDBJ whole genome shotgun (WGS) entry which is preliminary data.</text>
</comment>
<protein>
    <submittedName>
        <fullName evidence="5">Fukutin</fullName>
    </submittedName>
</protein>
<comment type="subcellular location">
    <subcellularLocation>
        <location evidence="1">Membrane</location>
        <topology evidence="1">Single-pass membrane protein</topology>
    </subcellularLocation>
</comment>
<keyword evidence="2" id="KW-0812">Transmembrane</keyword>
<keyword evidence="4" id="KW-0472">Membrane</keyword>
<organism evidence="5 6">
    <name type="scientific">Ditylenchus destructor</name>
    <dbReference type="NCBI Taxonomy" id="166010"/>
    <lineage>
        <taxon>Eukaryota</taxon>
        <taxon>Metazoa</taxon>
        <taxon>Ecdysozoa</taxon>
        <taxon>Nematoda</taxon>
        <taxon>Chromadorea</taxon>
        <taxon>Rhabditida</taxon>
        <taxon>Tylenchina</taxon>
        <taxon>Tylenchomorpha</taxon>
        <taxon>Sphaerularioidea</taxon>
        <taxon>Anguinidae</taxon>
        <taxon>Anguininae</taxon>
        <taxon>Ditylenchus</taxon>
    </lineage>
</organism>
<gene>
    <name evidence="5" type="ORF">DdX_13395</name>
</gene>
<reference evidence="5" key="1">
    <citation type="submission" date="2022-01" db="EMBL/GenBank/DDBJ databases">
        <title>Genome Sequence Resource for Two Populations of Ditylenchus destructor, the Migratory Endoparasitic Phytonematode.</title>
        <authorList>
            <person name="Zhang H."/>
            <person name="Lin R."/>
            <person name="Xie B."/>
        </authorList>
    </citation>
    <scope>NUCLEOTIDE SEQUENCE</scope>
    <source>
        <strain evidence="5">BazhouSP</strain>
    </source>
</reference>
<dbReference type="EMBL" id="JAKKPZ010000053">
    <property type="protein sequence ID" value="KAI1705783.1"/>
    <property type="molecule type" value="Genomic_DNA"/>
</dbReference>
<sequence>MISSTESADLFSHGVIPLERLPITDDLVKDYVVIHYKDRFRAFRRFHTEMTTLAYKHLNGTITEIEVYVPLHIPDFIRQYRIGKFLECGTRKVNGRNMFIEVIPRKIPLSLVEDMAKFRDIIWDYQITAFLFFGTLLGWRRECSIIRHTTDVDFAAFSEEYTPKLLEDMTQGNLGDTFRPYFLASSPTNVAIEIKMSVPRGTSMDLFMVFSNRTTNLSDVYGVRSQNPVRFRFPLVSADNLCAGDLLNRLMYVPCNVDKLLEASYGEDWDVDKPNHIWFTDRNAKTLYKHNPSYFRVVERRISVDF</sequence>
<dbReference type="PANTHER" id="PTHR15407">
    <property type="entry name" value="FUKUTIN-RELATED"/>
    <property type="match status" value="1"/>
</dbReference>
<evidence type="ECO:0000313" key="6">
    <source>
        <dbReference type="Proteomes" id="UP001201812"/>
    </source>
</evidence>
<keyword evidence="3" id="KW-1133">Transmembrane helix</keyword>
<evidence type="ECO:0000256" key="1">
    <source>
        <dbReference type="ARBA" id="ARBA00004167"/>
    </source>
</evidence>
<keyword evidence="6" id="KW-1185">Reference proteome</keyword>
<accession>A0AAD4R2V6</accession>
<name>A0AAD4R2V6_9BILA</name>
<evidence type="ECO:0000313" key="5">
    <source>
        <dbReference type="EMBL" id="KAI1705783.1"/>
    </source>
</evidence>
<dbReference type="Proteomes" id="UP001201812">
    <property type="component" value="Unassembled WGS sequence"/>
</dbReference>
<proteinExistence type="predicted"/>
<evidence type="ECO:0000256" key="3">
    <source>
        <dbReference type="ARBA" id="ARBA00022989"/>
    </source>
</evidence>
<dbReference type="GO" id="GO:0016020">
    <property type="term" value="C:membrane"/>
    <property type="evidence" value="ECO:0007669"/>
    <property type="project" value="UniProtKB-SubCell"/>
</dbReference>